<proteinExistence type="predicted"/>
<keyword evidence="2" id="KW-1185">Reference proteome</keyword>
<reference evidence="1" key="1">
    <citation type="submission" date="2020-05" db="EMBL/GenBank/DDBJ databases">
        <title>Large-scale comparative analyses of tick genomes elucidate their genetic diversity and vector capacities.</title>
        <authorList>
            <person name="Jia N."/>
            <person name="Wang J."/>
            <person name="Shi W."/>
            <person name="Du L."/>
            <person name="Sun Y."/>
            <person name="Zhan W."/>
            <person name="Jiang J."/>
            <person name="Wang Q."/>
            <person name="Zhang B."/>
            <person name="Ji P."/>
            <person name="Sakyi L.B."/>
            <person name="Cui X."/>
            <person name="Yuan T."/>
            <person name="Jiang B."/>
            <person name="Yang W."/>
            <person name="Lam T.T.-Y."/>
            <person name="Chang Q."/>
            <person name="Ding S."/>
            <person name="Wang X."/>
            <person name="Zhu J."/>
            <person name="Ruan X."/>
            <person name="Zhao L."/>
            <person name="Wei J."/>
            <person name="Que T."/>
            <person name="Du C."/>
            <person name="Cheng J."/>
            <person name="Dai P."/>
            <person name="Han X."/>
            <person name="Huang E."/>
            <person name="Gao Y."/>
            <person name="Liu J."/>
            <person name="Shao H."/>
            <person name="Ye R."/>
            <person name="Li L."/>
            <person name="Wei W."/>
            <person name="Wang X."/>
            <person name="Wang C."/>
            <person name="Yang T."/>
            <person name="Huo Q."/>
            <person name="Li W."/>
            <person name="Guo W."/>
            <person name="Chen H."/>
            <person name="Zhou L."/>
            <person name="Ni X."/>
            <person name="Tian J."/>
            <person name="Zhou Y."/>
            <person name="Sheng Y."/>
            <person name="Liu T."/>
            <person name="Pan Y."/>
            <person name="Xia L."/>
            <person name="Li J."/>
            <person name="Zhao F."/>
            <person name="Cao W."/>
        </authorList>
    </citation>
    <scope>NUCLEOTIDE SEQUENCE</scope>
    <source>
        <strain evidence="1">Hyas-2018</strain>
    </source>
</reference>
<gene>
    <name evidence="1" type="ORF">HPB50_013620</name>
</gene>
<evidence type="ECO:0000313" key="2">
    <source>
        <dbReference type="Proteomes" id="UP000821845"/>
    </source>
</evidence>
<name>A0ACB7RNG9_HYAAI</name>
<sequence length="98" mass="10530">MCLEKELGFMVCAILQGPSVQPVGTDSLVIHRSSTSPRFPSRPAKRDSDLAPARRLSCLGTCDDLAHHSSRGWTCSQLCVCSFADGVVLAQGMLLLLL</sequence>
<organism evidence="1 2">
    <name type="scientific">Hyalomma asiaticum</name>
    <name type="common">Tick</name>
    <dbReference type="NCBI Taxonomy" id="266040"/>
    <lineage>
        <taxon>Eukaryota</taxon>
        <taxon>Metazoa</taxon>
        <taxon>Ecdysozoa</taxon>
        <taxon>Arthropoda</taxon>
        <taxon>Chelicerata</taxon>
        <taxon>Arachnida</taxon>
        <taxon>Acari</taxon>
        <taxon>Parasitiformes</taxon>
        <taxon>Ixodida</taxon>
        <taxon>Ixodoidea</taxon>
        <taxon>Ixodidae</taxon>
        <taxon>Hyalomminae</taxon>
        <taxon>Hyalomma</taxon>
    </lineage>
</organism>
<accession>A0ACB7RNG9</accession>
<dbReference type="EMBL" id="CM023489">
    <property type="protein sequence ID" value="KAH6922447.1"/>
    <property type="molecule type" value="Genomic_DNA"/>
</dbReference>
<protein>
    <submittedName>
        <fullName evidence="1">Uncharacterized protein</fullName>
    </submittedName>
</protein>
<evidence type="ECO:0000313" key="1">
    <source>
        <dbReference type="EMBL" id="KAH6922447.1"/>
    </source>
</evidence>
<comment type="caution">
    <text evidence="1">The sequence shown here is derived from an EMBL/GenBank/DDBJ whole genome shotgun (WGS) entry which is preliminary data.</text>
</comment>
<dbReference type="Proteomes" id="UP000821845">
    <property type="component" value="Chromosome 9"/>
</dbReference>